<dbReference type="GO" id="GO:0017102">
    <property type="term" value="C:methionyl glutamyl tRNA synthetase complex"/>
    <property type="evidence" value="ECO:0007669"/>
    <property type="project" value="TreeGrafter"/>
</dbReference>
<dbReference type="InterPro" id="IPR053836">
    <property type="entry name" value="Arc1-like_N"/>
</dbReference>
<dbReference type="SUPFAM" id="SSF50249">
    <property type="entry name" value="Nucleic acid-binding proteins"/>
    <property type="match status" value="1"/>
</dbReference>
<dbReference type="Pfam" id="PF01588">
    <property type="entry name" value="tRNA_bind"/>
    <property type="match status" value="1"/>
</dbReference>
<keyword evidence="2 3" id="KW-0694">RNA-binding</keyword>
<dbReference type="Pfam" id="PF21972">
    <property type="entry name" value="Arc1p_N_like"/>
    <property type="match status" value="1"/>
</dbReference>
<dbReference type="Proteomes" id="UP000700596">
    <property type="component" value="Unassembled WGS sequence"/>
</dbReference>
<dbReference type="PANTHER" id="PTHR11586:SF33">
    <property type="entry name" value="AMINOACYL TRNA SYNTHASE COMPLEX-INTERACTING MULTIFUNCTIONAL PROTEIN 1"/>
    <property type="match status" value="1"/>
</dbReference>
<evidence type="ECO:0000313" key="7">
    <source>
        <dbReference type="Proteomes" id="UP000700596"/>
    </source>
</evidence>
<dbReference type="FunFam" id="2.40.50.140:FF:000199">
    <property type="entry name" value="tRNA-aminoacylation cofactor ARC1"/>
    <property type="match status" value="1"/>
</dbReference>
<dbReference type="CDD" id="cd02799">
    <property type="entry name" value="tRNA_bind_EMAP-II_like"/>
    <property type="match status" value="1"/>
</dbReference>
<comment type="caution">
    <text evidence="6">The sequence shown here is derived from an EMBL/GenBank/DDBJ whole genome shotgun (WGS) entry which is preliminary data.</text>
</comment>
<dbReference type="PANTHER" id="PTHR11586">
    <property type="entry name" value="TRNA-AMINOACYLATION COFACTOR ARC1 FAMILY MEMBER"/>
    <property type="match status" value="1"/>
</dbReference>
<evidence type="ECO:0000256" key="3">
    <source>
        <dbReference type="PROSITE-ProRule" id="PRU00209"/>
    </source>
</evidence>
<organism evidence="6 7">
    <name type="scientific">Dendryphion nanum</name>
    <dbReference type="NCBI Taxonomy" id="256645"/>
    <lineage>
        <taxon>Eukaryota</taxon>
        <taxon>Fungi</taxon>
        <taxon>Dikarya</taxon>
        <taxon>Ascomycota</taxon>
        <taxon>Pezizomycotina</taxon>
        <taxon>Dothideomycetes</taxon>
        <taxon>Pleosporomycetidae</taxon>
        <taxon>Pleosporales</taxon>
        <taxon>Torulaceae</taxon>
        <taxon>Dendryphion</taxon>
    </lineage>
</organism>
<reference evidence="6" key="1">
    <citation type="journal article" date="2021" name="Nat. Commun.">
        <title>Genetic determinants of endophytism in the Arabidopsis root mycobiome.</title>
        <authorList>
            <person name="Mesny F."/>
            <person name="Miyauchi S."/>
            <person name="Thiergart T."/>
            <person name="Pickel B."/>
            <person name="Atanasova L."/>
            <person name="Karlsson M."/>
            <person name="Huettel B."/>
            <person name="Barry K.W."/>
            <person name="Haridas S."/>
            <person name="Chen C."/>
            <person name="Bauer D."/>
            <person name="Andreopoulos W."/>
            <person name="Pangilinan J."/>
            <person name="LaButti K."/>
            <person name="Riley R."/>
            <person name="Lipzen A."/>
            <person name="Clum A."/>
            <person name="Drula E."/>
            <person name="Henrissat B."/>
            <person name="Kohler A."/>
            <person name="Grigoriev I.V."/>
            <person name="Martin F.M."/>
            <person name="Hacquard S."/>
        </authorList>
    </citation>
    <scope>NUCLEOTIDE SEQUENCE</scope>
    <source>
        <strain evidence="6">MPI-CAGE-CH-0243</strain>
    </source>
</reference>
<evidence type="ECO:0000259" key="5">
    <source>
        <dbReference type="PROSITE" id="PS50886"/>
    </source>
</evidence>
<dbReference type="AlphaFoldDB" id="A0A9P9E313"/>
<accession>A0A9P9E313</accession>
<feature type="compositionally biased region" description="Basic and acidic residues" evidence="4">
    <location>
        <begin position="200"/>
        <end position="209"/>
    </location>
</feature>
<dbReference type="InterPro" id="IPR051270">
    <property type="entry name" value="Tyrosine-tRNA_ligase_regulator"/>
</dbReference>
<feature type="domain" description="TRNA-binding" evidence="5">
    <location>
        <begin position="255"/>
        <end position="377"/>
    </location>
</feature>
<dbReference type="CDD" id="cd10304">
    <property type="entry name" value="GST_C_Arc1p_N_like"/>
    <property type="match status" value="1"/>
</dbReference>
<evidence type="ECO:0000256" key="1">
    <source>
        <dbReference type="ARBA" id="ARBA00022555"/>
    </source>
</evidence>
<dbReference type="InterPro" id="IPR002547">
    <property type="entry name" value="tRNA-bd_dom"/>
</dbReference>
<dbReference type="SUPFAM" id="SSF47616">
    <property type="entry name" value="GST C-terminal domain-like"/>
    <property type="match status" value="1"/>
</dbReference>
<evidence type="ECO:0000256" key="2">
    <source>
        <dbReference type="ARBA" id="ARBA00022884"/>
    </source>
</evidence>
<dbReference type="GO" id="GO:0000049">
    <property type="term" value="F:tRNA binding"/>
    <property type="evidence" value="ECO:0007669"/>
    <property type="project" value="UniProtKB-UniRule"/>
</dbReference>
<gene>
    <name evidence="6" type="ORF">B0J11DRAFT_429202</name>
</gene>
<feature type="region of interest" description="Disordered" evidence="4">
    <location>
        <begin position="163"/>
        <end position="253"/>
    </location>
</feature>
<name>A0A9P9E313_9PLEO</name>
<sequence>MASSATLDESVITFLKTHAPNDAFAETDPIKASQALFPSTTYTDAEKAEISQWVITSSHLASSAEDAAKVAERLSTLNTHLSSRTTVLGAKPSVADIAIYQKIAPVVSKWSAEERTGEHGYHHVVRHVDFVQNSTIFGLKLEDKVNVDLDNVVFKIKPIDAKAEKERKKKEKEAAAAGAVASGATPTTLTGDQGAQGKQGKKEKAKDKAQAIGEAVASTATGKAGPPEGAPTKKKEKKEKQPKPQKAAPVEKPLSPALIDLRVGHILKATTHPNADSLFVSTIACGDAPGTDNTSEYEGQIVRTVCSGLNGLIPLEEMQNRKIVAVCNLKPVTMRGVKSCAMVLAASPRVAEGEDSHKGPVELVNPPADAKAGDRVYFEGWEGEPEGVLNPKKKIWETIQPGFTTTDELGVGFDVEAVPQLSGEGSDKKTGVATLKTAAGLCTVSTLKGAVVR</sequence>
<dbReference type="PROSITE" id="PS50886">
    <property type="entry name" value="TRBD"/>
    <property type="match status" value="1"/>
</dbReference>
<dbReference type="Gene3D" id="1.20.1050.10">
    <property type="match status" value="1"/>
</dbReference>
<keyword evidence="7" id="KW-1185">Reference proteome</keyword>
<dbReference type="InterPro" id="IPR012340">
    <property type="entry name" value="NA-bd_OB-fold"/>
</dbReference>
<dbReference type="OrthoDB" id="19141at2759"/>
<proteinExistence type="predicted"/>
<evidence type="ECO:0000256" key="4">
    <source>
        <dbReference type="SAM" id="MobiDB-lite"/>
    </source>
</evidence>
<protein>
    <recommendedName>
        <fullName evidence="5">tRNA-binding domain-containing protein</fullName>
    </recommendedName>
</protein>
<keyword evidence="1 3" id="KW-0820">tRNA-binding</keyword>
<dbReference type="InterPro" id="IPR036282">
    <property type="entry name" value="Glutathione-S-Trfase_C_sf"/>
</dbReference>
<dbReference type="Gene3D" id="2.40.50.140">
    <property type="entry name" value="Nucleic acid-binding proteins"/>
    <property type="match status" value="1"/>
</dbReference>
<feature type="compositionally biased region" description="Basic and acidic residues" evidence="4">
    <location>
        <begin position="163"/>
        <end position="174"/>
    </location>
</feature>
<evidence type="ECO:0000313" key="6">
    <source>
        <dbReference type="EMBL" id="KAH7130495.1"/>
    </source>
</evidence>
<dbReference type="EMBL" id="JAGMWT010000004">
    <property type="protein sequence ID" value="KAH7130495.1"/>
    <property type="molecule type" value="Genomic_DNA"/>
</dbReference>